<dbReference type="SUPFAM" id="SSF57016">
    <property type="entry name" value="Plant lectins/antimicrobial peptides"/>
    <property type="match status" value="1"/>
</dbReference>
<comment type="caution">
    <text evidence="3">The sequence shown here is derived from an EMBL/GenBank/DDBJ whole genome shotgun (WGS) entry which is preliminary data.</text>
</comment>
<dbReference type="InterPro" id="IPR036861">
    <property type="entry name" value="Endochitinase-like_sf"/>
</dbReference>
<proteinExistence type="predicted"/>
<keyword evidence="1" id="KW-0147">Chitin-binding</keyword>
<keyword evidence="4" id="KW-1185">Reference proteome</keyword>
<feature type="region of interest" description="Disordered" evidence="2">
    <location>
        <begin position="80"/>
        <end position="109"/>
    </location>
</feature>
<dbReference type="AlphaFoldDB" id="A0A9P5SJL3"/>
<accession>A0A9P5SJL3</accession>
<reference evidence="3" key="1">
    <citation type="journal article" date="2020" name="Fungal Divers.">
        <title>Resolving the Mortierellaceae phylogeny through synthesis of multi-gene phylogenetics and phylogenomics.</title>
        <authorList>
            <person name="Vandepol N."/>
            <person name="Liber J."/>
            <person name="Desiro A."/>
            <person name="Na H."/>
            <person name="Kennedy M."/>
            <person name="Barry K."/>
            <person name="Grigoriev I.V."/>
            <person name="Miller A.N."/>
            <person name="O'Donnell K."/>
            <person name="Stajich J.E."/>
            <person name="Bonito G."/>
        </authorList>
    </citation>
    <scope>NUCLEOTIDE SEQUENCE</scope>
    <source>
        <strain evidence="3">NVP1</strain>
    </source>
</reference>
<evidence type="ECO:0000313" key="3">
    <source>
        <dbReference type="EMBL" id="KAF9331477.1"/>
    </source>
</evidence>
<organism evidence="3 4">
    <name type="scientific">Podila minutissima</name>
    <dbReference type="NCBI Taxonomy" id="64525"/>
    <lineage>
        <taxon>Eukaryota</taxon>
        <taxon>Fungi</taxon>
        <taxon>Fungi incertae sedis</taxon>
        <taxon>Mucoromycota</taxon>
        <taxon>Mortierellomycotina</taxon>
        <taxon>Mortierellomycetes</taxon>
        <taxon>Mortierellales</taxon>
        <taxon>Mortierellaceae</taxon>
        <taxon>Podila</taxon>
    </lineage>
</organism>
<dbReference type="EMBL" id="JAAAUY010000320">
    <property type="protein sequence ID" value="KAF9331477.1"/>
    <property type="molecule type" value="Genomic_DNA"/>
</dbReference>
<feature type="compositionally biased region" description="Polar residues" evidence="2">
    <location>
        <begin position="81"/>
        <end position="101"/>
    </location>
</feature>
<evidence type="ECO:0000313" key="4">
    <source>
        <dbReference type="Proteomes" id="UP000696485"/>
    </source>
</evidence>
<evidence type="ECO:0000256" key="1">
    <source>
        <dbReference type="ARBA" id="ARBA00022669"/>
    </source>
</evidence>
<gene>
    <name evidence="3" type="ORF">BG006_005676</name>
</gene>
<evidence type="ECO:0008006" key="5">
    <source>
        <dbReference type="Google" id="ProtNLM"/>
    </source>
</evidence>
<protein>
    <recommendedName>
        <fullName evidence="5">Chitin-binding type-1 domain-containing protein</fullName>
    </recommendedName>
</protein>
<evidence type="ECO:0000256" key="2">
    <source>
        <dbReference type="SAM" id="MobiDB-lite"/>
    </source>
</evidence>
<dbReference type="Proteomes" id="UP000696485">
    <property type="component" value="Unassembled WGS sequence"/>
</dbReference>
<dbReference type="Gene3D" id="3.30.60.10">
    <property type="entry name" value="Endochitinase-like"/>
    <property type="match status" value="1"/>
</dbReference>
<dbReference type="GO" id="GO:0008061">
    <property type="term" value="F:chitin binding"/>
    <property type="evidence" value="ECO:0007669"/>
    <property type="project" value="UniProtKB-KW"/>
</dbReference>
<sequence>MSSGLCQCTGFCGNTPVHCGAGCQVGFGSCNSPSSSDVVSPTSSPTGYTLTMTDSALPPTATTIVTTATLTITTTTEATTSNTVRPISSSTKGTFQLQPTGKPSGASAQDKGVKSTVALVVVFIAGLFMI</sequence>
<name>A0A9P5SJL3_9FUNG</name>